<dbReference type="RefSeq" id="WP_338003830.1">
    <property type="nucleotide sequence ID" value="NZ_JAOPKA010000006.1"/>
</dbReference>
<proteinExistence type="predicted"/>
<evidence type="ECO:0000313" key="3">
    <source>
        <dbReference type="EMBL" id="MCU4975756.1"/>
    </source>
</evidence>
<protein>
    <recommendedName>
        <fullName evidence="6">CARDB domain-containing protein</fullName>
    </recommendedName>
</protein>
<feature type="region of interest" description="Disordered" evidence="1">
    <location>
        <begin position="269"/>
        <end position="331"/>
    </location>
</feature>
<dbReference type="AlphaFoldDB" id="A0AAP3E251"/>
<name>A0AAP3E251_9EURY</name>
<organism evidence="2 5">
    <name type="scientific">Natronoglomus mannanivorans</name>
    <dbReference type="NCBI Taxonomy" id="2979990"/>
    <lineage>
        <taxon>Archaea</taxon>
        <taxon>Methanobacteriati</taxon>
        <taxon>Methanobacteriota</taxon>
        <taxon>Stenosarchaea group</taxon>
        <taxon>Halobacteria</taxon>
        <taxon>Halobacteriales</taxon>
        <taxon>Natrialbaceae</taxon>
        <taxon>Natronoglomus</taxon>
    </lineage>
</organism>
<reference evidence="2 4" key="1">
    <citation type="submission" date="2022-09" db="EMBL/GenBank/DDBJ databases">
        <title>Enrichment on poylsaccharides allowed isolation of novel metabolic and taxonomic groups of Haloarchaea.</title>
        <authorList>
            <person name="Sorokin D.Y."/>
            <person name="Elcheninov A.G."/>
            <person name="Khizhniak T.V."/>
            <person name="Kolganova T.V."/>
            <person name="Kublanov I.V."/>
        </authorList>
    </citation>
    <scope>NUCLEOTIDE SEQUENCE</scope>
    <source>
        <strain evidence="3 4">AArc-m2/3/4</strain>
        <strain evidence="2">AArc-xg1-1</strain>
    </source>
</reference>
<dbReference type="Proteomes" id="UP001321018">
    <property type="component" value="Unassembled WGS sequence"/>
</dbReference>
<dbReference type="EMBL" id="JAOPKB010000024">
    <property type="protein sequence ID" value="MCU4975756.1"/>
    <property type="molecule type" value="Genomic_DNA"/>
</dbReference>
<dbReference type="Proteomes" id="UP001320972">
    <property type="component" value="Unassembled WGS sequence"/>
</dbReference>
<dbReference type="Gene3D" id="2.60.40.10">
    <property type="entry name" value="Immunoglobulins"/>
    <property type="match status" value="2"/>
</dbReference>
<evidence type="ECO:0000313" key="2">
    <source>
        <dbReference type="EMBL" id="MCU4741995.1"/>
    </source>
</evidence>
<dbReference type="SUPFAM" id="SSF49373">
    <property type="entry name" value="Invasin/intimin cell-adhesion fragments"/>
    <property type="match status" value="1"/>
</dbReference>
<comment type="caution">
    <text evidence="2">The sequence shown here is derived from an EMBL/GenBank/DDBJ whole genome shotgun (WGS) entry which is preliminary data.</text>
</comment>
<evidence type="ECO:0000313" key="4">
    <source>
        <dbReference type="Proteomes" id="UP001320972"/>
    </source>
</evidence>
<sequence>MSRRVDERAVTVQIGAVLLLAILVSALALYQVTAVPDQNHETEFTHNERVTGELVELRDTIRNAGSERLERGVPMTLGAQYQTRTVAINPPAPSGRISTSEPRPVTIENADASDSEIQTILDDPPTTRLLTYEPRYNEYRGPTTRIEHSLLYNEFGEANVTLEEQTMIDDDSVTLVFLEGDLSRSTTGTVSVDVETIGGPTGESTFKSNESGNVTITLPTDSPERWEVALGTTFEESRENTRIQPDDDRGNVTIELANETYTLRLAQVSVGDDGEPDERFDAARASGSGSESGTGSGSGDDAFTTQWSGEAVNTDGGESELRLEEGQSETVDLTVRDSETNDPITNVWVDFARQSGEDGAVSFTEDTQIETDDEGTASIDVRGDSAGETVLFASTASGTVRLPVTVEPIDLPADEPYFDVQIIETNTPVPEGESLTVDVAVENLGEQPGTQTIRLTTEDGTERDSQDVELEAGEGETIVLEWATQSGDGSESDQLLEVESDDTGETVSVRIEPSTAGAYSVFAVGDQTLGNNENIDSTFTIDMGDRTVDVAVSLVDQSGGGSAGSNGKGWQTKQVTIDGTVLELETAAADDIAVNSQPRNLLNESTYTDEDVSTLAGIRDDVDSATIIRDEQHFGSAGLAITVEEY</sequence>
<gene>
    <name evidence="3" type="ORF">OB955_24035</name>
    <name evidence="2" type="ORF">OB960_11365</name>
</gene>
<dbReference type="InterPro" id="IPR008964">
    <property type="entry name" value="Invasin/intimin_cell_adhesion"/>
</dbReference>
<dbReference type="EMBL" id="JAOPKA010000006">
    <property type="protein sequence ID" value="MCU4741995.1"/>
    <property type="molecule type" value="Genomic_DNA"/>
</dbReference>
<keyword evidence="4" id="KW-1185">Reference proteome</keyword>
<dbReference type="InterPro" id="IPR013783">
    <property type="entry name" value="Ig-like_fold"/>
</dbReference>
<accession>A0AAP3E251</accession>
<evidence type="ECO:0000313" key="5">
    <source>
        <dbReference type="Proteomes" id="UP001321018"/>
    </source>
</evidence>
<evidence type="ECO:0008006" key="6">
    <source>
        <dbReference type="Google" id="ProtNLM"/>
    </source>
</evidence>
<evidence type="ECO:0000256" key="1">
    <source>
        <dbReference type="SAM" id="MobiDB-lite"/>
    </source>
</evidence>